<dbReference type="PANTHER" id="PTHR45831:SF2">
    <property type="entry name" value="LD24721P"/>
    <property type="match status" value="1"/>
</dbReference>
<dbReference type="GO" id="GO:0016020">
    <property type="term" value="C:membrane"/>
    <property type="evidence" value="ECO:0007669"/>
    <property type="project" value="TreeGrafter"/>
</dbReference>
<sequence>MTSDREAEELKTLGNKYFGEGNFKKAAEFYTRSLAKEFALATLTNRSLTNLKLGNNLEAYIDANEATKFNTTYVKALFRRALALMELGFEVRASEDLRNCLKLEPKNPKLREQLTNWLHKLSQKLCSPCSEELHHFQGTLEEQLKMLNKLEMERDEFSKLASQLDMSNPLPHLNTAAIHLILQNYEEAYFEANEALHLKRLDSTNKELAQMISSLCLSGMKIIPYHRSKWAYHINCSELTIGNAPIETNVPVEMPIQVLATDEMQRCIYPPVEYEFFEQFLNHNVSGPLGLFRCLFVTWNNDLYNRVCKVDMERFYSTDLFFGNCDFRGLSIDKFTHLFNEVFVSRKKLEFADLLLPAGIFPSDLFKFKAMREADVLGFCLSPSALNDPNYAVRLDETL</sequence>
<dbReference type="GO" id="GO:0006620">
    <property type="term" value="P:post-translational protein targeting to endoplasmic reticulum membrane"/>
    <property type="evidence" value="ECO:0007669"/>
    <property type="project" value="TreeGrafter"/>
</dbReference>
<evidence type="ECO:0000256" key="1">
    <source>
        <dbReference type="ARBA" id="ARBA00022737"/>
    </source>
</evidence>
<evidence type="ECO:0000313" key="3">
    <source>
        <dbReference type="Proteomes" id="UP000887574"/>
    </source>
</evidence>
<name>A0A915DJR1_9BILA</name>
<dbReference type="InterPro" id="IPR047150">
    <property type="entry name" value="SGT"/>
</dbReference>
<dbReference type="PANTHER" id="PTHR45831">
    <property type="entry name" value="LD24721P"/>
    <property type="match status" value="1"/>
</dbReference>
<dbReference type="InterPro" id="IPR011990">
    <property type="entry name" value="TPR-like_helical_dom_sf"/>
</dbReference>
<dbReference type="SUPFAM" id="SSF48452">
    <property type="entry name" value="TPR-like"/>
    <property type="match status" value="1"/>
</dbReference>
<reference evidence="4" key="1">
    <citation type="submission" date="2022-11" db="UniProtKB">
        <authorList>
            <consortium name="WormBaseParasite"/>
        </authorList>
    </citation>
    <scope>IDENTIFICATION</scope>
</reference>
<keyword evidence="1" id="KW-0677">Repeat</keyword>
<dbReference type="GO" id="GO:0060090">
    <property type="term" value="F:molecular adaptor activity"/>
    <property type="evidence" value="ECO:0007669"/>
    <property type="project" value="TreeGrafter"/>
</dbReference>
<proteinExistence type="predicted"/>
<protein>
    <submittedName>
        <fullName evidence="4">Uncharacterized protein</fullName>
    </submittedName>
</protein>
<evidence type="ECO:0000256" key="2">
    <source>
        <dbReference type="ARBA" id="ARBA00022803"/>
    </source>
</evidence>
<dbReference type="Gene3D" id="1.25.40.10">
    <property type="entry name" value="Tetratricopeptide repeat domain"/>
    <property type="match status" value="1"/>
</dbReference>
<dbReference type="InterPro" id="IPR019734">
    <property type="entry name" value="TPR_rpt"/>
</dbReference>
<evidence type="ECO:0000313" key="4">
    <source>
        <dbReference type="WBParaSite" id="jg19983"/>
    </source>
</evidence>
<keyword evidence="3" id="KW-1185">Reference proteome</keyword>
<organism evidence="3 4">
    <name type="scientific">Ditylenchus dipsaci</name>
    <dbReference type="NCBI Taxonomy" id="166011"/>
    <lineage>
        <taxon>Eukaryota</taxon>
        <taxon>Metazoa</taxon>
        <taxon>Ecdysozoa</taxon>
        <taxon>Nematoda</taxon>
        <taxon>Chromadorea</taxon>
        <taxon>Rhabditida</taxon>
        <taxon>Tylenchina</taxon>
        <taxon>Tylenchomorpha</taxon>
        <taxon>Sphaerularioidea</taxon>
        <taxon>Anguinidae</taxon>
        <taxon>Anguininae</taxon>
        <taxon>Ditylenchus</taxon>
    </lineage>
</organism>
<dbReference type="WBParaSite" id="jg19983">
    <property type="protein sequence ID" value="jg19983"/>
    <property type="gene ID" value="jg19983"/>
</dbReference>
<dbReference type="SMART" id="SM00028">
    <property type="entry name" value="TPR"/>
    <property type="match status" value="3"/>
</dbReference>
<dbReference type="GO" id="GO:0072380">
    <property type="term" value="C:TRC complex"/>
    <property type="evidence" value="ECO:0007669"/>
    <property type="project" value="TreeGrafter"/>
</dbReference>
<accession>A0A915DJR1</accession>
<dbReference type="AlphaFoldDB" id="A0A915DJR1"/>
<dbReference type="Proteomes" id="UP000887574">
    <property type="component" value="Unplaced"/>
</dbReference>
<keyword evidence="2" id="KW-0802">TPR repeat</keyword>